<sequence length="205" mass="24692">MNPDHLIEEFWLLFKQSMNNFYNEINKNDNFSRPIKYWSDNLNKLQINKDYQNIEINIRDYMSLYAIDLLRTNSNYHAGILITNIKRWNHISCNRFDVCDVKYINIVFLLLDIYNILTNKCLNKIDKNAEILFSIIELYIIREDFKNFIDYSIEHNKPSIIDKINEYENKHNNGKNACILYLENKYNVTFSPKISARKIFNQIKI</sequence>
<proteinExistence type="predicted"/>
<name>A0A6C0HVK1_9ZZZZ</name>
<protein>
    <submittedName>
        <fullName evidence="1">Uncharacterized protein</fullName>
    </submittedName>
</protein>
<dbReference type="EMBL" id="MN740017">
    <property type="protein sequence ID" value="QHT84440.1"/>
    <property type="molecule type" value="Genomic_DNA"/>
</dbReference>
<accession>A0A6C0HVK1</accession>
<reference evidence="1" key="1">
    <citation type="journal article" date="2020" name="Nature">
        <title>Giant virus diversity and host interactions through global metagenomics.</title>
        <authorList>
            <person name="Schulz F."/>
            <person name="Roux S."/>
            <person name="Paez-Espino D."/>
            <person name="Jungbluth S."/>
            <person name="Walsh D.A."/>
            <person name="Denef V.J."/>
            <person name="McMahon K.D."/>
            <person name="Konstantinidis K.T."/>
            <person name="Eloe-Fadrosh E.A."/>
            <person name="Kyrpides N.C."/>
            <person name="Woyke T."/>
        </authorList>
    </citation>
    <scope>NUCLEOTIDE SEQUENCE</scope>
    <source>
        <strain evidence="1">GVMAG-M-3300023184-177</strain>
    </source>
</reference>
<evidence type="ECO:0000313" key="1">
    <source>
        <dbReference type="EMBL" id="QHT84440.1"/>
    </source>
</evidence>
<organism evidence="1">
    <name type="scientific">viral metagenome</name>
    <dbReference type="NCBI Taxonomy" id="1070528"/>
    <lineage>
        <taxon>unclassified sequences</taxon>
        <taxon>metagenomes</taxon>
        <taxon>organismal metagenomes</taxon>
    </lineage>
</organism>
<dbReference type="AlphaFoldDB" id="A0A6C0HVK1"/>